<protein>
    <submittedName>
        <fullName evidence="5">Alpha/beta hydrolase</fullName>
    </submittedName>
</protein>
<dbReference type="Pfam" id="PF00561">
    <property type="entry name" value="Abhydrolase_1"/>
    <property type="match status" value="1"/>
</dbReference>
<sequence>MKRVVGVVAGVGMLAVAVGAPPRAVADVRQGLTWEACGQAGAGRAAPETECATLRVPLDHRMPYQTIGIALNRIKGKATRGHLGVLLVNPGGPGASGMDLAAFVATALPAGLADRFDVIGFDPRGVGRSSPAVNCVDPDKYYAPPRPDYVPKTAQEESVLLGRAREYAEACELRWGWLLPHLTTENSARDMDLIRAALGESRISYLGYSYGTYLGAVYATLFPHRVKRLVLDSVVDPRGIWYDSNLKQNTAFDRRHRDFLAWTARHNDVYRLGATAGAVSYAWYATRERLRTRPAGGVVGPSEFDDIYTVGGYSDLVWPELARAFSAYVRRGDTAPLVSAYRKHAKNDAETENGYAVYLATECGDAPWPRDWSRWKADATAIHARAPFLTWQNTWYNAPCMFWPQRTAPAAPVRIRQDARLPAALLVQARRDAATPYAGALEMRRIFTRSRLVVEGGGDHGVALFEGNRCVDAHLAAYLRDGTLPRRAGRGSAVDARCPAVAPPAPSARAERILMTGDPGR</sequence>
<dbReference type="GO" id="GO:0016787">
    <property type="term" value="F:hydrolase activity"/>
    <property type="evidence" value="ECO:0007669"/>
    <property type="project" value="UniProtKB-KW"/>
</dbReference>
<name>A0ABP6P406_9ACTN</name>
<proteinExistence type="inferred from homology"/>
<dbReference type="Proteomes" id="UP001500320">
    <property type="component" value="Unassembled WGS sequence"/>
</dbReference>
<comment type="similarity">
    <text evidence="1">Belongs to the peptidase S33 family.</text>
</comment>
<dbReference type="Gene3D" id="3.40.50.1820">
    <property type="entry name" value="alpha/beta hydrolase"/>
    <property type="match status" value="2"/>
</dbReference>
<dbReference type="PANTHER" id="PTHR43248:SF29">
    <property type="entry name" value="TRIPEPTIDYL AMINOPEPTIDASE"/>
    <property type="match status" value="1"/>
</dbReference>
<dbReference type="InterPro" id="IPR029058">
    <property type="entry name" value="AB_hydrolase_fold"/>
</dbReference>
<dbReference type="InterPro" id="IPR000073">
    <property type="entry name" value="AB_hydrolase_1"/>
</dbReference>
<accession>A0ABP6P406</accession>
<dbReference type="EMBL" id="BAAAUT010000085">
    <property type="protein sequence ID" value="GAA3164430.1"/>
    <property type="molecule type" value="Genomic_DNA"/>
</dbReference>
<organism evidence="5 6">
    <name type="scientific">Planomonospora alba</name>
    <dbReference type="NCBI Taxonomy" id="161354"/>
    <lineage>
        <taxon>Bacteria</taxon>
        <taxon>Bacillati</taxon>
        <taxon>Actinomycetota</taxon>
        <taxon>Actinomycetes</taxon>
        <taxon>Streptosporangiales</taxon>
        <taxon>Streptosporangiaceae</taxon>
        <taxon>Planomonospora</taxon>
    </lineage>
</organism>
<evidence type="ECO:0000256" key="1">
    <source>
        <dbReference type="ARBA" id="ARBA00010088"/>
    </source>
</evidence>
<evidence type="ECO:0000259" key="4">
    <source>
        <dbReference type="Pfam" id="PF00561"/>
    </source>
</evidence>
<dbReference type="PANTHER" id="PTHR43248">
    <property type="entry name" value="2-SUCCINYL-6-HYDROXY-2,4-CYCLOHEXADIENE-1-CARBOXYLATE SYNTHASE"/>
    <property type="match status" value="1"/>
</dbReference>
<evidence type="ECO:0000256" key="3">
    <source>
        <dbReference type="ARBA" id="ARBA00022801"/>
    </source>
</evidence>
<gene>
    <name evidence="5" type="ORF">GCM10010466_64170</name>
</gene>
<keyword evidence="6" id="KW-1185">Reference proteome</keyword>
<dbReference type="InterPro" id="IPR051601">
    <property type="entry name" value="Serine_prot/Carboxylest_S33"/>
</dbReference>
<evidence type="ECO:0000313" key="5">
    <source>
        <dbReference type="EMBL" id="GAA3164430.1"/>
    </source>
</evidence>
<comment type="caution">
    <text evidence="5">The sequence shown here is derived from an EMBL/GenBank/DDBJ whole genome shotgun (WGS) entry which is preliminary data.</text>
</comment>
<dbReference type="SUPFAM" id="SSF53474">
    <property type="entry name" value="alpha/beta-Hydrolases"/>
    <property type="match status" value="1"/>
</dbReference>
<evidence type="ECO:0000313" key="6">
    <source>
        <dbReference type="Proteomes" id="UP001500320"/>
    </source>
</evidence>
<reference evidence="6" key="1">
    <citation type="journal article" date="2019" name="Int. J. Syst. Evol. Microbiol.">
        <title>The Global Catalogue of Microorganisms (GCM) 10K type strain sequencing project: providing services to taxonomists for standard genome sequencing and annotation.</title>
        <authorList>
            <consortium name="The Broad Institute Genomics Platform"/>
            <consortium name="The Broad Institute Genome Sequencing Center for Infectious Disease"/>
            <person name="Wu L."/>
            <person name="Ma J."/>
        </authorList>
    </citation>
    <scope>NUCLEOTIDE SEQUENCE [LARGE SCALE GENOMIC DNA]</scope>
    <source>
        <strain evidence="6">JCM 9373</strain>
    </source>
</reference>
<keyword evidence="2" id="KW-0732">Signal</keyword>
<keyword evidence="3 5" id="KW-0378">Hydrolase</keyword>
<dbReference type="RefSeq" id="WP_344866185.1">
    <property type="nucleotide sequence ID" value="NZ_BAAAUT010000085.1"/>
</dbReference>
<evidence type="ECO:0000256" key="2">
    <source>
        <dbReference type="ARBA" id="ARBA00022729"/>
    </source>
</evidence>
<feature type="domain" description="AB hydrolase-1" evidence="4">
    <location>
        <begin position="85"/>
        <end position="464"/>
    </location>
</feature>